<proteinExistence type="predicted"/>
<dbReference type="Proteomes" id="UP001297422">
    <property type="component" value="Unassembled WGS sequence"/>
</dbReference>
<dbReference type="PANTHER" id="PTHR45825:SF11">
    <property type="entry name" value="ALPHA AMYLASE DOMAIN-CONTAINING PROTEIN"/>
    <property type="match status" value="1"/>
</dbReference>
<evidence type="ECO:0000256" key="1">
    <source>
        <dbReference type="ARBA" id="ARBA00001478"/>
    </source>
</evidence>
<feature type="non-terminal residue" evidence="6">
    <location>
        <position position="1"/>
    </location>
</feature>
<dbReference type="Pfam" id="PF08323">
    <property type="entry name" value="Glyco_transf_5"/>
    <property type="match status" value="1"/>
</dbReference>
<sequence length="72" mass="8251">DIITTVSPTYAREILTPEYGEGLQNILEMRKYDLYGILNGVDYDVINPATDPQIVKNYDLETVFKDKIVNKL</sequence>
<keyword evidence="3" id="KW-0328">Glycosyltransferase</keyword>
<dbReference type="GO" id="GO:0009011">
    <property type="term" value="F:alpha-1,4-glucan glucosyltransferase (ADP-glucose donor) activity"/>
    <property type="evidence" value="ECO:0007669"/>
    <property type="project" value="UniProtKB-EC"/>
</dbReference>
<dbReference type="SUPFAM" id="SSF53756">
    <property type="entry name" value="UDP-Glycosyltransferase/glycogen phosphorylase"/>
    <property type="match status" value="1"/>
</dbReference>
<name>A0AAJ1B3D4_MEDGN</name>
<evidence type="ECO:0000256" key="3">
    <source>
        <dbReference type="ARBA" id="ARBA00022676"/>
    </source>
</evidence>
<dbReference type="Gene3D" id="3.40.50.2000">
    <property type="entry name" value="Glycogen Phosphorylase B"/>
    <property type="match status" value="1"/>
</dbReference>
<dbReference type="AlphaFoldDB" id="A0AAJ1B3D4"/>
<evidence type="ECO:0000256" key="4">
    <source>
        <dbReference type="ARBA" id="ARBA00022679"/>
    </source>
</evidence>
<evidence type="ECO:0000256" key="2">
    <source>
        <dbReference type="ARBA" id="ARBA00012588"/>
    </source>
</evidence>
<comment type="caution">
    <text evidence="6">The sequence shown here is derived from an EMBL/GenBank/DDBJ whole genome shotgun (WGS) entry which is preliminary data.</text>
</comment>
<feature type="non-terminal residue" evidence="6">
    <location>
        <position position="72"/>
    </location>
</feature>
<protein>
    <recommendedName>
        <fullName evidence="2">starch synthase</fullName>
        <ecNumber evidence="2">2.4.1.21</ecNumber>
    </recommendedName>
</protein>
<dbReference type="InterPro" id="IPR013534">
    <property type="entry name" value="Starch_synth_cat_dom"/>
</dbReference>
<evidence type="ECO:0000259" key="5">
    <source>
        <dbReference type="Pfam" id="PF08323"/>
    </source>
</evidence>
<dbReference type="EC" id="2.4.1.21" evidence="2"/>
<feature type="domain" description="Starch synthase catalytic" evidence="5">
    <location>
        <begin position="1"/>
        <end position="28"/>
    </location>
</feature>
<comment type="catalytic activity">
    <reaction evidence="1">
        <text>[(1-&gt;4)-alpha-D-glucosyl](n) + ADP-alpha-D-glucose = [(1-&gt;4)-alpha-D-glucosyl](n+1) + ADP + H(+)</text>
        <dbReference type="Rhea" id="RHEA:18189"/>
        <dbReference type="Rhea" id="RHEA-COMP:9584"/>
        <dbReference type="Rhea" id="RHEA-COMP:9587"/>
        <dbReference type="ChEBI" id="CHEBI:15378"/>
        <dbReference type="ChEBI" id="CHEBI:15444"/>
        <dbReference type="ChEBI" id="CHEBI:57498"/>
        <dbReference type="ChEBI" id="CHEBI:456216"/>
        <dbReference type="EC" id="2.4.1.21"/>
    </reaction>
</comment>
<dbReference type="RefSeq" id="WP_226973676.1">
    <property type="nucleotide sequence ID" value="NZ_JAJBNC010000541.1"/>
</dbReference>
<gene>
    <name evidence="6" type="ORF">LIQ10_21365</name>
</gene>
<accession>A0AAJ1B3D4</accession>
<organism evidence="6 7">
    <name type="scientific">Mediterraneibacter gnavus</name>
    <name type="common">Ruminococcus gnavus</name>
    <dbReference type="NCBI Taxonomy" id="33038"/>
    <lineage>
        <taxon>Bacteria</taxon>
        <taxon>Bacillati</taxon>
        <taxon>Bacillota</taxon>
        <taxon>Clostridia</taxon>
        <taxon>Lachnospirales</taxon>
        <taxon>Lachnospiraceae</taxon>
        <taxon>Mediterraneibacter</taxon>
    </lineage>
</organism>
<keyword evidence="4" id="KW-0808">Transferase</keyword>
<dbReference type="PANTHER" id="PTHR45825">
    <property type="entry name" value="GRANULE-BOUND STARCH SYNTHASE 1, CHLOROPLASTIC/AMYLOPLASTIC"/>
    <property type="match status" value="1"/>
</dbReference>
<evidence type="ECO:0000313" key="7">
    <source>
        <dbReference type="Proteomes" id="UP001297422"/>
    </source>
</evidence>
<evidence type="ECO:0000313" key="6">
    <source>
        <dbReference type="EMBL" id="MCB5496231.1"/>
    </source>
</evidence>
<reference evidence="6" key="1">
    <citation type="submission" date="2021-10" db="EMBL/GenBank/DDBJ databases">
        <title>Collection of gut derived symbiotic bacterial strains cultured from healthy donors.</title>
        <authorList>
            <person name="Lin H."/>
            <person name="Littmann E."/>
            <person name="Claire K."/>
            <person name="Pamer E."/>
        </authorList>
    </citation>
    <scope>NUCLEOTIDE SEQUENCE</scope>
    <source>
        <strain evidence="6">MSK.23.4</strain>
    </source>
</reference>
<dbReference type="EMBL" id="JAJBNC010000541">
    <property type="protein sequence ID" value="MCB5496231.1"/>
    <property type="molecule type" value="Genomic_DNA"/>
</dbReference>